<protein>
    <submittedName>
        <fullName evidence="2">Uncharacterized protein</fullName>
    </submittedName>
</protein>
<evidence type="ECO:0000313" key="3">
    <source>
        <dbReference type="EMBL" id="PKB31368.1"/>
    </source>
</evidence>
<keyword evidence="5" id="KW-1185">Reference proteome</keyword>
<reference evidence="2 5" key="1">
    <citation type="submission" date="2020-07" db="EMBL/GenBank/DDBJ databases">
        <title>Sequencing the genomes of 1000 actinobacteria strains.</title>
        <authorList>
            <person name="Klenk H.-P."/>
        </authorList>
    </citation>
    <scope>NUCLEOTIDE SEQUENCE [LARGE SCALE GENOMIC DNA]</scope>
    <source>
        <strain evidence="3 4">DSM 44104</strain>
        <strain evidence="2 5">DSM 44749</strain>
    </source>
</reference>
<name>A0A852W3S9_PSEA5</name>
<proteinExistence type="predicted"/>
<dbReference type="AlphaFoldDB" id="A0A852W3S9"/>
<evidence type="ECO:0000313" key="4">
    <source>
        <dbReference type="Proteomes" id="UP000232453"/>
    </source>
</evidence>
<evidence type="ECO:0000256" key="1">
    <source>
        <dbReference type="SAM" id="SignalP"/>
    </source>
</evidence>
<evidence type="ECO:0000313" key="5">
    <source>
        <dbReference type="Proteomes" id="UP000549695"/>
    </source>
</evidence>
<organism evidence="2 5">
    <name type="scientific">Pseudonocardia alni</name>
    <name type="common">Amycolata alni</name>
    <dbReference type="NCBI Taxonomy" id="33907"/>
    <lineage>
        <taxon>Bacteria</taxon>
        <taxon>Bacillati</taxon>
        <taxon>Actinomycetota</taxon>
        <taxon>Actinomycetes</taxon>
        <taxon>Pseudonocardiales</taxon>
        <taxon>Pseudonocardiaceae</taxon>
        <taxon>Pseudonocardia</taxon>
    </lineage>
</organism>
<comment type="caution">
    <text evidence="2">The sequence shown here is derived from an EMBL/GenBank/DDBJ whole genome shotgun (WGS) entry which is preliminary data.</text>
</comment>
<dbReference type="RefSeq" id="WP_073576817.1">
    <property type="nucleotide sequence ID" value="NZ_BAAAJZ010000003.1"/>
</dbReference>
<accession>A0A852W3S9</accession>
<feature type="signal peptide" evidence="1">
    <location>
        <begin position="1"/>
        <end position="29"/>
    </location>
</feature>
<dbReference type="EMBL" id="JACCCZ010000001">
    <property type="protein sequence ID" value="NYG03090.1"/>
    <property type="molecule type" value="Genomic_DNA"/>
</dbReference>
<gene>
    <name evidence="3" type="ORF">ATL51_3055</name>
    <name evidence="2" type="ORF">HDA37_003375</name>
</gene>
<feature type="chain" id="PRO_5044663851" evidence="1">
    <location>
        <begin position="30"/>
        <end position="61"/>
    </location>
</feature>
<accession>A0AA44UQD9</accession>
<dbReference type="EMBL" id="PHUJ01000003">
    <property type="protein sequence ID" value="PKB31368.1"/>
    <property type="molecule type" value="Genomic_DNA"/>
</dbReference>
<dbReference type="Proteomes" id="UP000549695">
    <property type="component" value="Unassembled WGS sequence"/>
</dbReference>
<dbReference type="GeneID" id="98053097"/>
<keyword evidence="1" id="KW-0732">Signal</keyword>
<evidence type="ECO:0000313" key="2">
    <source>
        <dbReference type="EMBL" id="NYG03090.1"/>
    </source>
</evidence>
<sequence length="61" mass="5968">MDKRRIAGLATAAVAAPLVMLGLTGTANAAEITPIAEVVDGTVADLSSTIGAVVDALGFEA</sequence>
<dbReference type="Proteomes" id="UP000232453">
    <property type="component" value="Unassembled WGS sequence"/>
</dbReference>